<evidence type="ECO:0000313" key="2">
    <source>
        <dbReference type="EMBL" id="CBN79055.1"/>
    </source>
</evidence>
<feature type="transmembrane region" description="Helical" evidence="1">
    <location>
        <begin position="20"/>
        <end position="38"/>
    </location>
</feature>
<protein>
    <submittedName>
        <fullName evidence="2">Uncharacterized protein</fullName>
    </submittedName>
</protein>
<keyword evidence="1" id="KW-0812">Transmembrane</keyword>
<keyword evidence="1" id="KW-1133">Transmembrane helix</keyword>
<keyword evidence="3" id="KW-1185">Reference proteome</keyword>
<accession>D8LGJ8</accession>
<reference evidence="2 3" key="1">
    <citation type="journal article" date="2010" name="Nature">
        <title>The Ectocarpus genome and the independent evolution of multicellularity in brown algae.</title>
        <authorList>
            <person name="Cock J.M."/>
            <person name="Sterck L."/>
            <person name="Rouze P."/>
            <person name="Scornet D."/>
            <person name="Allen A.E."/>
            <person name="Amoutzias G."/>
            <person name="Anthouard V."/>
            <person name="Artiguenave F."/>
            <person name="Aury J.M."/>
            <person name="Badger J.H."/>
            <person name="Beszteri B."/>
            <person name="Billiau K."/>
            <person name="Bonnet E."/>
            <person name="Bothwell J.H."/>
            <person name="Bowler C."/>
            <person name="Boyen C."/>
            <person name="Brownlee C."/>
            <person name="Carrano C.J."/>
            <person name="Charrier B."/>
            <person name="Cho G.Y."/>
            <person name="Coelho S.M."/>
            <person name="Collen J."/>
            <person name="Corre E."/>
            <person name="Da Silva C."/>
            <person name="Delage L."/>
            <person name="Delaroque N."/>
            <person name="Dittami S.M."/>
            <person name="Doulbeau S."/>
            <person name="Elias M."/>
            <person name="Farnham G."/>
            <person name="Gachon C.M."/>
            <person name="Gschloessl B."/>
            <person name="Heesch S."/>
            <person name="Jabbari K."/>
            <person name="Jubin C."/>
            <person name="Kawai H."/>
            <person name="Kimura K."/>
            <person name="Kloareg B."/>
            <person name="Kupper F.C."/>
            <person name="Lang D."/>
            <person name="Le Bail A."/>
            <person name="Leblanc C."/>
            <person name="Lerouge P."/>
            <person name="Lohr M."/>
            <person name="Lopez P.J."/>
            <person name="Martens C."/>
            <person name="Maumus F."/>
            <person name="Michel G."/>
            <person name="Miranda-Saavedra D."/>
            <person name="Morales J."/>
            <person name="Moreau H."/>
            <person name="Motomura T."/>
            <person name="Nagasato C."/>
            <person name="Napoli C.A."/>
            <person name="Nelson D.R."/>
            <person name="Nyvall-Collen P."/>
            <person name="Peters A.F."/>
            <person name="Pommier C."/>
            <person name="Potin P."/>
            <person name="Poulain J."/>
            <person name="Quesneville H."/>
            <person name="Read B."/>
            <person name="Rensing S.A."/>
            <person name="Ritter A."/>
            <person name="Rousvoal S."/>
            <person name="Samanta M."/>
            <person name="Samson G."/>
            <person name="Schroeder D.C."/>
            <person name="Segurens B."/>
            <person name="Strittmatter M."/>
            <person name="Tonon T."/>
            <person name="Tregear J.W."/>
            <person name="Valentin K."/>
            <person name="von Dassow P."/>
            <person name="Yamagishi T."/>
            <person name="Van de Peer Y."/>
            <person name="Wincker P."/>
        </authorList>
    </citation>
    <scope>NUCLEOTIDE SEQUENCE [LARGE SCALE GENOMIC DNA]</scope>
    <source>
        <strain evidence="3">Ec32 / CCAP1310/4</strain>
    </source>
</reference>
<name>D8LGJ8_ECTSI</name>
<evidence type="ECO:0000256" key="1">
    <source>
        <dbReference type="SAM" id="Phobius"/>
    </source>
</evidence>
<proteinExistence type="predicted"/>
<keyword evidence="1" id="KW-0472">Membrane</keyword>
<sequence length="72" mass="7855">MKGGAAQQSSQISANALPDVGGAAWAFVVVVGALTRVVSSSRFFLAGGWEEPESAWQWREDPRQDRQSGWYL</sequence>
<dbReference type="Proteomes" id="UP000002630">
    <property type="component" value="Linkage Group LG04"/>
</dbReference>
<evidence type="ECO:0000313" key="3">
    <source>
        <dbReference type="Proteomes" id="UP000002630"/>
    </source>
</evidence>
<dbReference type="InParanoid" id="D8LGJ8"/>
<organism evidence="2 3">
    <name type="scientific">Ectocarpus siliculosus</name>
    <name type="common">Brown alga</name>
    <name type="synonym">Conferva siliculosa</name>
    <dbReference type="NCBI Taxonomy" id="2880"/>
    <lineage>
        <taxon>Eukaryota</taxon>
        <taxon>Sar</taxon>
        <taxon>Stramenopiles</taxon>
        <taxon>Ochrophyta</taxon>
        <taxon>PX clade</taxon>
        <taxon>Phaeophyceae</taxon>
        <taxon>Ectocarpales</taxon>
        <taxon>Ectocarpaceae</taxon>
        <taxon>Ectocarpus</taxon>
    </lineage>
</organism>
<dbReference type="EMBL" id="FN648201">
    <property type="protein sequence ID" value="CBN79055.1"/>
    <property type="molecule type" value="Genomic_DNA"/>
</dbReference>
<dbReference type="EMBL" id="FN649729">
    <property type="protein sequence ID" value="CBN79055.1"/>
    <property type="molecule type" value="Genomic_DNA"/>
</dbReference>
<gene>
    <name evidence="2" type="ORF">Esi_0168_0060</name>
</gene>
<dbReference type="AlphaFoldDB" id="D8LGJ8"/>